<keyword evidence="3 5" id="KW-0687">Ribonucleoprotein</keyword>
<keyword evidence="2 5" id="KW-0689">Ribosomal protein</keyword>
<evidence type="ECO:0000256" key="3">
    <source>
        <dbReference type="ARBA" id="ARBA00023274"/>
    </source>
</evidence>
<reference evidence="7" key="1">
    <citation type="submission" date="2019-03" db="EMBL/GenBank/DDBJ databases">
        <title>Lake Tanganyika Metagenome-Assembled Genomes (MAGs).</title>
        <authorList>
            <person name="Tran P."/>
        </authorList>
    </citation>
    <scope>NUCLEOTIDE SEQUENCE</scope>
    <source>
        <strain evidence="7">K_DeepCast_150m_m2_040</strain>
    </source>
</reference>
<dbReference type="PRINTS" id="PR00062">
    <property type="entry name" value="RIBOSOMALL20"/>
</dbReference>
<comment type="similarity">
    <text evidence="1 5 6">Belongs to the bacterial ribosomal protein bL20 family.</text>
</comment>
<comment type="function">
    <text evidence="5 6">Binds directly to 23S ribosomal RNA and is necessary for the in vitro assembly process of the 50S ribosomal subunit. It is not involved in the protein synthesizing functions of that subunit.</text>
</comment>
<dbReference type="SUPFAM" id="SSF74731">
    <property type="entry name" value="Ribosomal protein L20"/>
    <property type="match status" value="1"/>
</dbReference>
<gene>
    <name evidence="5 7" type="primary">rplT</name>
    <name evidence="7" type="ORF">FJY68_05365</name>
</gene>
<dbReference type="InterPro" id="IPR005813">
    <property type="entry name" value="Ribosomal_bL20"/>
</dbReference>
<dbReference type="Gene3D" id="1.10.1900.20">
    <property type="entry name" value="Ribosomal protein L20"/>
    <property type="match status" value="1"/>
</dbReference>
<evidence type="ECO:0000256" key="6">
    <source>
        <dbReference type="RuleBase" id="RU000560"/>
    </source>
</evidence>
<dbReference type="NCBIfam" id="TIGR01032">
    <property type="entry name" value="rplT_bact"/>
    <property type="match status" value="1"/>
</dbReference>
<evidence type="ECO:0000256" key="2">
    <source>
        <dbReference type="ARBA" id="ARBA00022980"/>
    </source>
</evidence>
<dbReference type="Pfam" id="PF00453">
    <property type="entry name" value="Ribosomal_L20"/>
    <property type="match status" value="1"/>
</dbReference>
<accession>A0A937XH15</accession>
<organism evidence="7 8">
    <name type="scientific">candidate division WOR-3 bacterium</name>
    <dbReference type="NCBI Taxonomy" id="2052148"/>
    <lineage>
        <taxon>Bacteria</taxon>
        <taxon>Bacteria division WOR-3</taxon>
    </lineage>
</organism>
<dbReference type="GO" id="GO:0019843">
    <property type="term" value="F:rRNA binding"/>
    <property type="evidence" value="ECO:0007669"/>
    <property type="project" value="UniProtKB-UniRule"/>
</dbReference>
<dbReference type="GO" id="GO:0003735">
    <property type="term" value="F:structural constituent of ribosome"/>
    <property type="evidence" value="ECO:0007669"/>
    <property type="project" value="InterPro"/>
</dbReference>
<sequence>MPRVKNGPYTKQRRKKWLNDAKGYWGGRSRLYQTARQAVIHAGTSAYKERRRKKRTFRSLAVIRLGAALKPLELSYSKFIHSLNLAGITMDRFVLSEMAIHQPEDFAGIVTMAKEALAVEAATRAAAKVEA</sequence>
<dbReference type="HAMAP" id="MF_00382">
    <property type="entry name" value="Ribosomal_bL20"/>
    <property type="match status" value="1"/>
</dbReference>
<dbReference type="PANTHER" id="PTHR10986">
    <property type="entry name" value="39S RIBOSOMAL PROTEIN L20"/>
    <property type="match status" value="1"/>
</dbReference>
<dbReference type="Proteomes" id="UP000779900">
    <property type="component" value="Unassembled WGS sequence"/>
</dbReference>
<evidence type="ECO:0000313" key="7">
    <source>
        <dbReference type="EMBL" id="MBM3331269.1"/>
    </source>
</evidence>
<dbReference type="AlphaFoldDB" id="A0A937XH15"/>
<name>A0A937XH15_UNCW3</name>
<evidence type="ECO:0000256" key="1">
    <source>
        <dbReference type="ARBA" id="ARBA00007698"/>
    </source>
</evidence>
<dbReference type="GO" id="GO:0000027">
    <property type="term" value="P:ribosomal large subunit assembly"/>
    <property type="evidence" value="ECO:0007669"/>
    <property type="project" value="UniProtKB-UniRule"/>
</dbReference>
<dbReference type="GO" id="GO:0005840">
    <property type="term" value="C:ribosome"/>
    <property type="evidence" value="ECO:0007669"/>
    <property type="project" value="UniProtKB-KW"/>
</dbReference>
<evidence type="ECO:0000256" key="4">
    <source>
        <dbReference type="ARBA" id="ARBA00035172"/>
    </source>
</evidence>
<dbReference type="GO" id="GO:0006412">
    <property type="term" value="P:translation"/>
    <property type="evidence" value="ECO:0007669"/>
    <property type="project" value="InterPro"/>
</dbReference>
<dbReference type="GO" id="GO:1990904">
    <property type="term" value="C:ribonucleoprotein complex"/>
    <property type="evidence" value="ECO:0007669"/>
    <property type="project" value="UniProtKB-KW"/>
</dbReference>
<keyword evidence="5 6" id="KW-0694">RNA-binding</keyword>
<evidence type="ECO:0000256" key="5">
    <source>
        <dbReference type="HAMAP-Rule" id="MF_00382"/>
    </source>
</evidence>
<proteinExistence type="inferred from homology"/>
<evidence type="ECO:0000313" key="8">
    <source>
        <dbReference type="Proteomes" id="UP000779900"/>
    </source>
</evidence>
<keyword evidence="5 6" id="KW-0699">rRNA-binding</keyword>
<dbReference type="InterPro" id="IPR035566">
    <property type="entry name" value="Ribosomal_protein_bL20_C"/>
</dbReference>
<comment type="caution">
    <text evidence="7">The sequence shown here is derived from an EMBL/GenBank/DDBJ whole genome shotgun (WGS) entry which is preliminary data.</text>
</comment>
<dbReference type="CDD" id="cd07026">
    <property type="entry name" value="Ribosomal_L20"/>
    <property type="match status" value="1"/>
</dbReference>
<dbReference type="EMBL" id="VGIR01000024">
    <property type="protein sequence ID" value="MBM3331269.1"/>
    <property type="molecule type" value="Genomic_DNA"/>
</dbReference>
<protein>
    <recommendedName>
        <fullName evidence="4 5">Large ribosomal subunit protein bL20</fullName>
    </recommendedName>
</protein>
<dbReference type="Gene3D" id="6.10.160.10">
    <property type="match status" value="1"/>
</dbReference>